<dbReference type="EMBL" id="JAVRIA010000002">
    <property type="protein sequence ID" value="MDT0558194.1"/>
    <property type="molecule type" value="Genomic_DNA"/>
</dbReference>
<reference evidence="1 2" key="1">
    <citation type="submission" date="2023-09" db="EMBL/GenBank/DDBJ databases">
        <authorList>
            <person name="Rey-Velasco X."/>
        </authorList>
    </citation>
    <scope>NUCLEOTIDE SEQUENCE [LARGE SCALE GENOMIC DNA]</scope>
    <source>
        <strain evidence="1 2">W332</strain>
    </source>
</reference>
<protein>
    <submittedName>
        <fullName evidence="1">DUF1800 domain-containing protein</fullName>
    </submittedName>
</protein>
<accession>A0ABU2YKH7</accession>
<sequence length="457" mass="53530">MHSKHIQHLYWRACFGILPKQQYAIQNYSRKEVVVELLKSTRKVKPIKIDLSHYDGVSFMQFKNDKNLRKNLAAINREKIRKLNTAWINSLMNNGDLTERMTLFWANHFSCEDSSPVYMQQFINVLRKHALGDFGDFIRAVSKSAAMIRYLNNNQNKKSSPNENFARELLELFTLGIGHYSENDIKECARAFTGHGHNFEGKFFFRAYQHDYGVKFFLGRSGGFDGNDIIDIILKEKQCARFICEKIYCYFVNQNLVKEHINQMVEVFYGNYNIAKLMRFVFMSNWFYDNNNIGTKIKSPIDLLAGIYKTIPVEFEDEKDIFKIQYLLGQVLLKPPNVAGWEGGSSWIDVNTIMVRLRLPSLLLNHAQIPYKAKGDFNDAFRDYYTKKNKNKLPFKVKASWDYFFKSYGHYSNTTLRDNLINSRLSEGTRQYLDSLSKVSQRDFCVQLMSIPEYQMC</sequence>
<organism evidence="1 2">
    <name type="scientific">Microcosmobacter mediterraneus</name>
    <dbReference type="NCBI Taxonomy" id="3075607"/>
    <lineage>
        <taxon>Bacteria</taxon>
        <taxon>Pseudomonadati</taxon>
        <taxon>Bacteroidota</taxon>
        <taxon>Flavobacteriia</taxon>
        <taxon>Flavobacteriales</taxon>
        <taxon>Flavobacteriaceae</taxon>
        <taxon>Microcosmobacter</taxon>
    </lineage>
</organism>
<gene>
    <name evidence="1" type="ORF">RM697_06035</name>
</gene>
<comment type="caution">
    <text evidence="1">The sequence shown here is derived from an EMBL/GenBank/DDBJ whole genome shotgun (WGS) entry which is preliminary data.</text>
</comment>
<keyword evidence="2" id="KW-1185">Reference proteome</keyword>
<dbReference type="RefSeq" id="WP_311426961.1">
    <property type="nucleotide sequence ID" value="NZ_JAVRIA010000002.1"/>
</dbReference>
<dbReference type="Pfam" id="PF08811">
    <property type="entry name" value="DUF1800"/>
    <property type="match status" value="1"/>
</dbReference>
<dbReference type="InterPro" id="IPR014917">
    <property type="entry name" value="DUF1800"/>
</dbReference>
<dbReference type="Proteomes" id="UP001259492">
    <property type="component" value="Unassembled WGS sequence"/>
</dbReference>
<proteinExistence type="predicted"/>
<name>A0ABU2YKH7_9FLAO</name>
<evidence type="ECO:0000313" key="2">
    <source>
        <dbReference type="Proteomes" id="UP001259492"/>
    </source>
</evidence>
<evidence type="ECO:0000313" key="1">
    <source>
        <dbReference type="EMBL" id="MDT0558194.1"/>
    </source>
</evidence>